<dbReference type="Proteomes" id="UP000019494">
    <property type="component" value="Unassembled WGS sequence"/>
</dbReference>
<evidence type="ECO:0000313" key="2">
    <source>
        <dbReference type="EMBL" id="EWT06928.1"/>
    </source>
</evidence>
<reference evidence="3" key="1">
    <citation type="submission" date="2013-08" db="EMBL/GenBank/DDBJ databases">
        <title>Intrasporangium oryzae NRRL B-24470.</title>
        <authorList>
            <person name="Liu H."/>
            <person name="Wang G."/>
        </authorList>
    </citation>
    <scope>NUCLEOTIDE SEQUENCE [LARGE SCALE GENOMIC DNA]</scope>
    <source>
        <strain evidence="3">Q5-1</strain>
    </source>
</reference>
<accession>W9GQ20</accession>
<keyword evidence="3" id="KW-1185">Reference proteome</keyword>
<evidence type="ECO:0000256" key="1">
    <source>
        <dbReference type="SAM" id="MobiDB-lite"/>
    </source>
</evidence>
<feature type="region of interest" description="Disordered" evidence="1">
    <location>
        <begin position="30"/>
        <end position="91"/>
    </location>
</feature>
<name>W9GQ20_9MICO</name>
<organism evidence="2 3">
    <name type="scientific">Intrasporangium chromatireducens Q5-1</name>
    <dbReference type="NCBI Taxonomy" id="584657"/>
    <lineage>
        <taxon>Bacteria</taxon>
        <taxon>Bacillati</taxon>
        <taxon>Actinomycetota</taxon>
        <taxon>Actinomycetes</taxon>
        <taxon>Micrococcales</taxon>
        <taxon>Intrasporangiaceae</taxon>
        <taxon>Intrasporangium</taxon>
    </lineage>
</organism>
<evidence type="ECO:0000313" key="3">
    <source>
        <dbReference type="Proteomes" id="UP000019494"/>
    </source>
</evidence>
<dbReference type="EMBL" id="AWQS01000028">
    <property type="protein sequence ID" value="EWT06928.1"/>
    <property type="molecule type" value="Genomic_DNA"/>
</dbReference>
<proteinExistence type="predicted"/>
<gene>
    <name evidence="2" type="ORF">N864_11860</name>
</gene>
<feature type="compositionally biased region" description="Low complexity" evidence="1">
    <location>
        <begin position="78"/>
        <end position="89"/>
    </location>
</feature>
<dbReference type="AlphaFoldDB" id="W9GQ20"/>
<sequence length="255" mass="24773">MLPAAAGAVAVAALLGGCGLGFGDEMIGTPSATGTQAGPVVPEPPTGSGPAQQSGGGGGGSTTPSSSGPSGSGGSGGSTQPSSGSQAAGVTEVRTGTWDVGDAGQVQFAVRQGQLQLLAATPASGWQQAQPPTTQPDAIEVVFGAPLGTKWTFQVQLSGSTMQITKQKTVAKAADGSYPVGAAGSVDFISSGSQLKLTNVAPEGGWSVTQRQSSPTSISVSFKQAAGTAQFTAAMSGTDVTVTTSQQLSGPVTTT</sequence>
<protein>
    <submittedName>
        <fullName evidence="2">Uncharacterized protein</fullName>
    </submittedName>
</protein>
<comment type="caution">
    <text evidence="2">The sequence shown here is derived from an EMBL/GenBank/DDBJ whole genome shotgun (WGS) entry which is preliminary data.</text>
</comment>